<dbReference type="InterPro" id="IPR036188">
    <property type="entry name" value="FAD/NAD-bd_sf"/>
</dbReference>
<dbReference type="OrthoDB" id="9777740at2"/>
<protein>
    <submittedName>
        <fullName evidence="7">FAD dependent oxidoreductase</fullName>
    </submittedName>
</protein>
<evidence type="ECO:0000256" key="5">
    <source>
        <dbReference type="ARBA" id="ARBA00023014"/>
    </source>
</evidence>
<dbReference type="EMBL" id="CP001824">
    <property type="protein sequence ID" value="ACZ40134.1"/>
    <property type="molecule type" value="Genomic_DNA"/>
</dbReference>
<dbReference type="InterPro" id="IPR039650">
    <property type="entry name" value="HdrA-like"/>
</dbReference>
<keyword evidence="2" id="KW-0479">Metal-binding</keyword>
<dbReference type="GO" id="GO:0051539">
    <property type="term" value="F:4 iron, 4 sulfur cluster binding"/>
    <property type="evidence" value="ECO:0007669"/>
    <property type="project" value="UniProtKB-KW"/>
</dbReference>
<dbReference type="RefSeq" id="WP_012873172.1">
    <property type="nucleotide sequence ID" value="NC_013524.1"/>
</dbReference>
<organism evidence="7 8">
    <name type="scientific">Sphaerobacter thermophilus (strain ATCC 49802 / DSM 20745 / KCCM 41009 / NCIMB 13125 / S 6022)</name>
    <dbReference type="NCBI Taxonomy" id="479434"/>
    <lineage>
        <taxon>Bacteria</taxon>
        <taxon>Pseudomonadati</taxon>
        <taxon>Thermomicrobiota</taxon>
        <taxon>Thermomicrobia</taxon>
        <taxon>Sphaerobacterales</taxon>
        <taxon>Sphaerobacterineae</taxon>
        <taxon>Sphaerobacteraceae</taxon>
        <taxon>Sphaerobacter</taxon>
    </lineage>
</organism>
<feature type="region of interest" description="Disordered" evidence="6">
    <location>
        <begin position="429"/>
        <end position="450"/>
    </location>
</feature>
<keyword evidence="1" id="KW-0004">4Fe-4S</keyword>
<keyword evidence="3" id="KW-0560">Oxidoreductase</keyword>
<evidence type="ECO:0000256" key="1">
    <source>
        <dbReference type="ARBA" id="ARBA00022485"/>
    </source>
</evidence>
<evidence type="ECO:0000256" key="3">
    <source>
        <dbReference type="ARBA" id="ARBA00023002"/>
    </source>
</evidence>
<dbReference type="Proteomes" id="UP000002027">
    <property type="component" value="Chromosome 2"/>
</dbReference>
<accession>D1C8J1</accession>
<dbReference type="SUPFAM" id="SSF51905">
    <property type="entry name" value="FAD/NAD(P)-binding domain"/>
    <property type="match status" value="1"/>
</dbReference>
<dbReference type="InParanoid" id="D1C8J1"/>
<sequence length="450" mass="48112">MAESVSAVRTVRRSDTPGMTVQADVCVVGAGISGTTAAIMLARRGHRVALVDSCTWIGGQAVGVPIGTIAGLFSAGPNPFLLSPVLATEVLDALAREDACYIQYSRRARTNTVVYDEVTAMRIFEQMLRAGDVQIILGGVVTAADLDGRRIRAVDVATRFGACRIAARAFVDASGDAALAWTAGLACREPTMAIHGTQMCVLEGVVCGDPAETRAVVQHAEGLIRERGEAYGLTRREGVIFLLPSRQVAILNVTHVETPLDPVAFWHHGLEGREQVERAIALLKAEYPEVFGRAHVRSLGHPGIRQTRSIVGMHMLTVDEVNAGVRFPDAIARVAWPIELHDTAAGYRWEPFPDGHVHYIPLRSLLHAEADNLIATGRCIDADPFALSSVRVMGPCMATAVAAAECIDLALWSDSSLHDVDAGKVQERVAPNLDGEWPWPPDGGTSASGA</sequence>
<evidence type="ECO:0000256" key="2">
    <source>
        <dbReference type="ARBA" id="ARBA00022723"/>
    </source>
</evidence>
<evidence type="ECO:0000313" key="8">
    <source>
        <dbReference type="Proteomes" id="UP000002027"/>
    </source>
</evidence>
<dbReference type="HOGENOM" id="CLU_045820_1_1_0"/>
<dbReference type="GO" id="GO:0016491">
    <property type="term" value="F:oxidoreductase activity"/>
    <property type="evidence" value="ECO:0007669"/>
    <property type="project" value="UniProtKB-KW"/>
</dbReference>
<dbReference type="Gene3D" id="3.50.50.60">
    <property type="entry name" value="FAD/NAD(P)-binding domain"/>
    <property type="match status" value="1"/>
</dbReference>
<dbReference type="AlphaFoldDB" id="D1C8J1"/>
<evidence type="ECO:0000256" key="6">
    <source>
        <dbReference type="SAM" id="MobiDB-lite"/>
    </source>
</evidence>
<gene>
    <name evidence="7" type="ordered locus">Sthe_2720</name>
</gene>
<dbReference type="eggNOG" id="COG0654">
    <property type="taxonomic scope" value="Bacteria"/>
</dbReference>
<evidence type="ECO:0000313" key="7">
    <source>
        <dbReference type="EMBL" id="ACZ40134.1"/>
    </source>
</evidence>
<dbReference type="Pfam" id="PF12831">
    <property type="entry name" value="FAD_oxidored"/>
    <property type="match status" value="1"/>
</dbReference>
<dbReference type="STRING" id="479434.Sthe_2720"/>
<keyword evidence="4" id="KW-0408">Iron</keyword>
<keyword evidence="8" id="KW-1185">Reference proteome</keyword>
<reference evidence="7 8" key="2">
    <citation type="journal article" date="2010" name="Stand. Genomic Sci.">
        <title>Complete genome sequence of Desulfohalobium retbaense type strain (HR(100)).</title>
        <authorList>
            <person name="Spring S."/>
            <person name="Nolan M."/>
            <person name="Lapidus A."/>
            <person name="Glavina Del Rio T."/>
            <person name="Copeland A."/>
            <person name="Tice H."/>
            <person name="Cheng J.F."/>
            <person name="Lucas S."/>
            <person name="Land M."/>
            <person name="Chen F."/>
            <person name="Bruce D."/>
            <person name="Goodwin L."/>
            <person name="Pitluck S."/>
            <person name="Ivanova N."/>
            <person name="Mavromatis K."/>
            <person name="Mikhailova N."/>
            <person name="Pati A."/>
            <person name="Chen A."/>
            <person name="Palaniappan K."/>
            <person name="Hauser L."/>
            <person name="Chang Y.J."/>
            <person name="Jeffries C.D."/>
            <person name="Munk C."/>
            <person name="Kiss H."/>
            <person name="Chain P."/>
            <person name="Han C."/>
            <person name="Brettin T."/>
            <person name="Detter J.C."/>
            <person name="Schuler E."/>
            <person name="Goker M."/>
            <person name="Rohde M."/>
            <person name="Bristow J."/>
            <person name="Eisen J.A."/>
            <person name="Markowitz V."/>
            <person name="Hugenholtz P."/>
            <person name="Kyrpides N.C."/>
            <person name="Klenk H.P."/>
        </authorList>
    </citation>
    <scope>NUCLEOTIDE SEQUENCE [LARGE SCALE GENOMIC DNA]</scope>
    <source>
        <strain evidence="8">ATCC 49802 / DSM 20745 / S 6022</strain>
    </source>
</reference>
<dbReference type="GO" id="GO:0046872">
    <property type="term" value="F:metal ion binding"/>
    <property type="evidence" value="ECO:0007669"/>
    <property type="project" value="UniProtKB-KW"/>
</dbReference>
<evidence type="ECO:0000256" key="4">
    <source>
        <dbReference type="ARBA" id="ARBA00023004"/>
    </source>
</evidence>
<name>D1C8J1_SPHTD</name>
<proteinExistence type="predicted"/>
<dbReference type="PANTHER" id="PTHR43498:SF1">
    <property type="entry name" value="COB--COM HETERODISULFIDE REDUCTASE IRON-SULFUR SUBUNIT A"/>
    <property type="match status" value="1"/>
</dbReference>
<dbReference type="PANTHER" id="PTHR43498">
    <property type="entry name" value="FERREDOXIN:COB-COM HETERODISULFIDE REDUCTASE SUBUNIT A"/>
    <property type="match status" value="1"/>
</dbReference>
<keyword evidence="5" id="KW-0411">Iron-sulfur</keyword>
<reference evidence="8" key="1">
    <citation type="submission" date="2009-11" db="EMBL/GenBank/DDBJ databases">
        <title>The complete chromosome 2 of Sphaerobacter thermophilus DSM 20745.</title>
        <authorList>
            <person name="Lucas S."/>
            <person name="Copeland A."/>
            <person name="Lapidus A."/>
            <person name="Glavina del Rio T."/>
            <person name="Dalin E."/>
            <person name="Tice H."/>
            <person name="Bruce D."/>
            <person name="Goodwin L."/>
            <person name="Pitluck S."/>
            <person name="Kyrpides N."/>
            <person name="Mavromatis K."/>
            <person name="Ivanova N."/>
            <person name="Mikhailova N."/>
            <person name="LaButti K.M."/>
            <person name="Clum A."/>
            <person name="Sun H.I."/>
            <person name="Brettin T."/>
            <person name="Detter J.C."/>
            <person name="Han C."/>
            <person name="Larimer F."/>
            <person name="Land M."/>
            <person name="Hauser L."/>
            <person name="Markowitz V."/>
            <person name="Cheng J.F."/>
            <person name="Hugenholtz P."/>
            <person name="Woyke T."/>
            <person name="Wu D."/>
            <person name="Steenblock K."/>
            <person name="Schneider S."/>
            <person name="Pukall R."/>
            <person name="Goeker M."/>
            <person name="Klenk H.P."/>
            <person name="Eisen J.A."/>
        </authorList>
    </citation>
    <scope>NUCLEOTIDE SEQUENCE [LARGE SCALE GENOMIC DNA]</scope>
    <source>
        <strain evidence="8">ATCC 49802 / DSM 20745 / S 6022</strain>
    </source>
</reference>
<dbReference type="KEGG" id="sti:Sthe_2720"/>